<accession>Q8LX79</accession>
<feature type="chain" id="PRO_5004311449" evidence="1">
    <location>
        <begin position="19"/>
        <end position="92"/>
    </location>
</feature>
<name>Q8LX79_9DIPT</name>
<keyword evidence="1" id="KW-0732">Signal</keyword>
<keyword evidence="2" id="KW-0496">Mitochondrion</keyword>
<evidence type="ECO:0000313" key="2">
    <source>
        <dbReference type="EMBL" id="CAD44501.1"/>
    </source>
</evidence>
<feature type="non-terminal residue" evidence="2">
    <location>
        <position position="92"/>
    </location>
</feature>
<gene>
    <name evidence="2" type="primary">COI</name>
</gene>
<organism evidence="2">
    <name type="scientific">Chaoborus cooki</name>
    <dbReference type="NCBI Taxonomy" id="204563"/>
    <lineage>
        <taxon>Eukaryota</taxon>
        <taxon>Metazoa</taxon>
        <taxon>Ecdysozoa</taxon>
        <taxon>Arthropoda</taxon>
        <taxon>Hexapoda</taxon>
        <taxon>Insecta</taxon>
        <taxon>Pterygota</taxon>
        <taxon>Neoptera</taxon>
        <taxon>Endopterygota</taxon>
        <taxon>Diptera</taxon>
        <taxon>Nematocera</taxon>
        <taxon>Culicoidea</taxon>
        <taxon>Chaoboridae</taxon>
        <taxon>Chaoborus</taxon>
    </lineage>
</organism>
<proteinExistence type="predicted"/>
<sequence length="92" mass="11030">MFWTPFINLLMLSNMAELCIEFKLQLLSFSLFLENVNMSLLKFSSLSFPPYSTTKFFPWPYTFNFNYNYYTSRLCYIYIIFLLLHKPVSSTS</sequence>
<reference evidence="2" key="1">
    <citation type="submission" date="2002-08" db="EMBL/GenBank/DDBJ databases">
        <title>Phylogenetics of pond and lake lifestyles in Chaoborus midge larvae.</title>
        <authorList>
            <person name="Berendonk T.U."/>
        </authorList>
    </citation>
    <scope>NUCLEOTIDE SEQUENCE</scope>
</reference>
<dbReference type="EMBL" id="AJ427616">
    <property type="protein sequence ID" value="CAD44501.1"/>
    <property type="molecule type" value="Genomic_DNA"/>
</dbReference>
<feature type="signal peptide" evidence="1">
    <location>
        <begin position="1"/>
        <end position="18"/>
    </location>
</feature>
<protein>
    <submittedName>
        <fullName evidence="2">Cytochrome oxidase II</fullName>
    </submittedName>
</protein>
<dbReference type="AlphaFoldDB" id="Q8LX79"/>
<evidence type="ECO:0000256" key="1">
    <source>
        <dbReference type="SAM" id="SignalP"/>
    </source>
</evidence>
<geneLocation type="mitochondrion" evidence="2"/>